<feature type="region of interest" description="Disordered" evidence="1">
    <location>
        <begin position="521"/>
        <end position="540"/>
    </location>
</feature>
<feature type="compositionally biased region" description="Polar residues" evidence="1">
    <location>
        <begin position="199"/>
        <end position="216"/>
    </location>
</feature>
<dbReference type="EMBL" id="KN819484">
    <property type="protein sequence ID" value="KIJ09254.1"/>
    <property type="molecule type" value="Genomic_DNA"/>
</dbReference>
<feature type="region of interest" description="Disordered" evidence="1">
    <location>
        <begin position="464"/>
        <end position="498"/>
    </location>
</feature>
<dbReference type="AlphaFoldDB" id="A0A0C9SPV4"/>
<evidence type="ECO:0000313" key="2">
    <source>
        <dbReference type="EMBL" id="KIJ09254.1"/>
    </source>
</evidence>
<proteinExistence type="predicted"/>
<feature type="compositionally biased region" description="Acidic residues" evidence="1">
    <location>
        <begin position="477"/>
        <end position="487"/>
    </location>
</feature>
<organism evidence="2 3">
    <name type="scientific">Paxillus involutus ATCC 200175</name>
    <dbReference type="NCBI Taxonomy" id="664439"/>
    <lineage>
        <taxon>Eukaryota</taxon>
        <taxon>Fungi</taxon>
        <taxon>Dikarya</taxon>
        <taxon>Basidiomycota</taxon>
        <taxon>Agaricomycotina</taxon>
        <taxon>Agaricomycetes</taxon>
        <taxon>Agaricomycetidae</taxon>
        <taxon>Boletales</taxon>
        <taxon>Paxilineae</taxon>
        <taxon>Paxillaceae</taxon>
        <taxon>Paxillus</taxon>
    </lineage>
</organism>
<dbReference type="HOGENOM" id="CLU_353041_0_0_1"/>
<protein>
    <submittedName>
        <fullName evidence="2">Uncharacterized protein</fullName>
    </submittedName>
</protein>
<accession>A0A0C9SPV4</accession>
<evidence type="ECO:0000256" key="1">
    <source>
        <dbReference type="SAM" id="MobiDB-lite"/>
    </source>
</evidence>
<feature type="compositionally biased region" description="Polar residues" evidence="1">
    <location>
        <begin position="229"/>
        <end position="243"/>
    </location>
</feature>
<reference evidence="3" key="2">
    <citation type="submission" date="2015-01" db="EMBL/GenBank/DDBJ databases">
        <title>Evolutionary Origins and Diversification of the Mycorrhizal Mutualists.</title>
        <authorList>
            <consortium name="DOE Joint Genome Institute"/>
            <consortium name="Mycorrhizal Genomics Consortium"/>
            <person name="Kohler A."/>
            <person name="Kuo A."/>
            <person name="Nagy L.G."/>
            <person name="Floudas D."/>
            <person name="Copeland A."/>
            <person name="Barry K.W."/>
            <person name="Cichocki N."/>
            <person name="Veneault-Fourrey C."/>
            <person name="LaButti K."/>
            <person name="Lindquist E.A."/>
            <person name="Lipzen A."/>
            <person name="Lundell T."/>
            <person name="Morin E."/>
            <person name="Murat C."/>
            <person name="Riley R."/>
            <person name="Ohm R."/>
            <person name="Sun H."/>
            <person name="Tunlid A."/>
            <person name="Henrissat B."/>
            <person name="Grigoriev I.V."/>
            <person name="Hibbett D.S."/>
            <person name="Martin F."/>
        </authorList>
    </citation>
    <scope>NUCLEOTIDE SEQUENCE [LARGE SCALE GENOMIC DNA]</scope>
    <source>
        <strain evidence="3">ATCC 200175</strain>
    </source>
</reference>
<evidence type="ECO:0000313" key="3">
    <source>
        <dbReference type="Proteomes" id="UP000053647"/>
    </source>
</evidence>
<keyword evidence="3" id="KW-1185">Reference proteome</keyword>
<feature type="compositionally biased region" description="Basic and acidic residues" evidence="1">
    <location>
        <begin position="283"/>
        <end position="292"/>
    </location>
</feature>
<feature type="compositionally biased region" description="Low complexity" evidence="1">
    <location>
        <begin position="110"/>
        <end position="121"/>
    </location>
</feature>
<feature type="compositionally biased region" description="Polar residues" evidence="1">
    <location>
        <begin position="297"/>
        <end position="314"/>
    </location>
</feature>
<sequence length="796" mass="87713">MSSQPPDCGPNAPCVAAALDILSKVQNSALAFSMRKFLAFSAPKAVPTTPHHHTEVQAQSQVAANPLQSHLYAPYYRLSSCTPNKTAPSKSLRPAASNTMDAYPPKTQALPASSLLSGSPPRLTPRFRTDPAISPFTSPVPASTIDIHPPETQAPTPPSNTLPASPLLDGSAPATTPHTPRDLPVVRVFGGGNRAEGVNSASTLHSTAVPASNTPSKCPRGRSRDISPHPSQMDNSCSRSPQRTHLEGLHLRSRERVAVLAQFCTASPYLHEEPVPTTTSPDSETRGTEARSLKTLPENQPLVNPNPNPSSQMRGTEAWSLETVSENQPLVNPDPDPSSQMCGTEVQSLETVPENQTLEPNLESPFNPITSNESPDVDMVDTTDLQPSASPAIAGSAGEGAEAIPPQPVPPRPLPLPFSLPLSVQLESMIDRLLTDRLNQATIQVVEPTVKLVVETVIKRMTESAQGASGSCHIEAEESEADEDDDDTPSKCRKKPGKCGQKNYLHDAFCKYLEEKGVKKRRKDSMLPKSAPPDSVREFNATNNHPPTLSDLMIDWSSSLLAPGWNTEVIQLLTVDFQQRLKNGTYPFVVFDEGKMNLLELRKLCIEKLHRTRHEKQDGAKLVTTDITARKERRHKLDRMITCKHGTLARRRRIIDENRSRDPDTWDDIRRIIDHLDIEGISGDKTDTAPGTQPKVVRRVALPWLSPFILELFDCVGSYNTALHEEHMTVHTGNSSLERMFEPRHMDMNAVALDRLPRNWYDEEWYKARSASGRTMLSARKDVPIPTLHQYATYHK</sequence>
<gene>
    <name evidence="2" type="ORF">PAXINDRAFT_17652</name>
</gene>
<feature type="region of interest" description="Disordered" evidence="1">
    <location>
        <begin position="271"/>
        <end position="314"/>
    </location>
</feature>
<reference evidence="2 3" key="1">
    <citation type="submission" date="2014-06" db="EMBL/GenBank/DDBJ databases">
        <authorList>
            <consortium name="DOE Joint Genome Institute"/>
            <person name="Kuo A."/>
            <person name="Kohler A."/>
            <person name="Nagy L.G."/>
            <person name="Floudas D."/>
            <person name="Copeland A."/>
            <person name="Barry K.W."/>
            <person name="Cichocki N."/>
            <person name="Veneault-Fourrey C."/>
            <person name="LaButti K."/>
            <person name="Lindquist E.A."/>
            <person name="Lipzen A."/>
            <person name="Lundell T."/>
            <person name="Morin E."/>
            <person name="Murat C."/>
            <person name="Sun H."/>
            <person name="Tunlid A."/>
            <person name="Henrissat B."/>
            <person name="Grigoriev I.V."/>
            <person name="Hibbett D.S."/>
            <person name="Martin F."/>
            <person name="Nordberg H.P."/>
            <person name="Cantor M.N."/>
            <person name="Hua S.X."/>
        </authorList>
    </citation>
    <scope>NUCLEOTIDE SEQUENCE [LARGE SCALE GENOMIC DNA]</scope>
    <source>
        <strain evidence="2 3">ATCC 200175</strain>
    </source>
</reference>
<dbReference type="Proteomes" id="UP000053647">
    <property type="component" value="Unassembled WGS sequence"/>
</dbReference>
<name>A0A0C9SPV4_PAXIN</name>
<dbReference type="OrthoDB" id="3224221at2759"/>
<feature type="region of interest" description="Disordered" evidence="1">
    <location>
        <begin position="83"/>
        <end position="244"/>
    </location>
</feature>